<proteinExistence type="inferred from homology"/>
<gene>
    <name evidence="7" type="primary">gdhA</name>
    <name evidence="7" type="ORF">ACFSSA_05295</name>
</gene>
<evidence type="ECO:0000256" key="5">
    <source>
        <dbReference type="RuleBase" id="RU004417"/>
    </source>
</evidence>
<dbReference type="InterPro" id="IPR033922">
    <property type="entry name" value="NAD_bind_Glu_DH"/>
</dbReference>
<dbReference type="PANTHER" id="PTHR43571">
    <property type="entry name" value="NADP-SPECIFIC GLUTAMATE DEHYDROGENASE 1-RELATED"/>
    <property type="match status" value="1"/>
</dbReference>
<dbReference type="Pfam" id="PF02812">
    <property type="entry name" value="ELFV_dehydrog_N"/>
    <property type="match status" value="1"/>
</dbReference>
<evidence type="ECO:0000259" key="6">
    <source>
        <dbReference type="SMART" id="SM00839"/>
    </source>
</evidence>
<dbReference type="InterPro" id="IPR033524">
    <property type="entry name" value="Glu/Leu/Phe/Val_DH_AS"/>
</dbReference>
<evidence type="ECO:0000256" key="2">
    <source>
        <dbReference type="ARBA" id="ARBA00011643"/>
    </source>
</evidence>
<organism evidence="7 8">
    <name type="scientific">Luteolibacter algae</name>
    <dbReference type="NCBI Taxonomy" id="454151"/>
    <lineage>
        <taxon>Bacteria</taxon>
        <taxon>Pseudomonadati</taxon>
        <taxon>Verrucomicrobiota</taxon>
        <taxon>Verrucomicrobiia</taxon>
        <taxon>Verrucomicrobiales</taxon>
        <taxon>Verrucomicrobiaceae</taxon>
        <taxon>Luteolibacter</taxon>
    </lineage>
</organism>
<dbReference type="InterPro" id="IPR006096">
    <property type="entry name" value="Glu/Leu/Phe/Val/Trp_DH_C"/>
</dbReference>
<dbReference type="Pfam" id="PF00208">
    <property type="entry name" value="ELFV_dehydrog"/>
    <property type="match status" value="1"/>
</dbReference>
<dbReference type="InterPro" id="IPR006095">
    <property type="entry name" value="Glu/Leu/Phe/Val/Trp_DH"/>
</dbReference>
<dbReference type="InterPro" id="IPR046346">
    <property type="entry name" value="Aminoacid_DH-like_N_sf"/>
</dbReference>
<dbReference type="Gene3D" id="3.40.50.720">
    <property type="entry name" value="NAD(P)-binding Rossmann-like Domain"/>
    <property type="match status" value="1"/>
</dbReference>
<dbReference type="InterPro" id="IPR014362">
    <property type="entry name" value="Glu_DH"/>
</dbReference>
<dbReference type="SUPFAM" id="SSF51735">
    <property type="entry name" value="NAD(P)-binding Rossmann-fold domains"/>
    <property type="match status" value="1"/>
</dbReference>
<keyword evidence="3 4" id="KW-0560">Oxidoreductase</keyword>
<dbReference type="InterPro" id="IPR036291">
    <property type="entry name" value="NAD(P)-bd_dom_sf"/>
</dbReference>
<dbReference type="Gene3D" id="3.40.50.10860">
    <property type="entry name" value="Leucine Dehydrogenase, chain A, domain 1"/>
    <property type="match status" value="1"/>
</dbReference>
<dbReference type="InterPro" id="IPR050724">
    <property type="entry name" value="Glu_Leu_Phe_Val_DH"/>
</dbReference>
<dbReference type="CDD" id="cd05313">
    <property type="entry name" value="NAD_bind_2_Glu_DH"/>
    <property type="match status" value="1"/>
</dbReference>
<dbReference type="Proteomes" id="UP001597375">
    <property type="component" value="Unassembled WGS sequence"/>
</dbReference>
<keyword evidence="8" id="KW-1185">Reference proteome</keyword>
<evidence type="ECO:0000256" key="3">
    <source>
        <dbReference type="ARBA" id="ARBA00023002"/>
    </source>
</evidence>
<dbReference type="RefSeq" id="WP_386819008.1">
    <property type="nucleotide sequence ID" value="NZ_JBHUIT010000003.1"/>
</dbReference>
<comment type="caution">
    <text evidence="7">The sequence shown here is derived from an EMBL/GenBank/DDBJ whole genome shotgun (WGS) entry which is preliminary data.</text>
</comment>
<dbReference type="PANTHER" id="PTHR43571:SF1">
    <property type="entry name" value="NADP-SPECIFIC GLUTAMATE DEHYDROGENASE 1-RELATED"/>
    <property type="match status" value="1"/>
</dbReference>
<dbReference type="SMART" id="SM00839">
    <property type="entry name" value="ELFV_dehydrog"/>
    <property type="match status" value="1"/>
</dbReference>
<feature type="domain" description="Glutamate/phenylalanine/leucine/valine/L-tryptophan dehydrogenase C-terminal" evidence="6">
    <location>
        <begin position="208"/>
        <end position="450"/>
    </location>
</feature>
<dbReference type="PROSITE" id="PS00074">
    <property type="entry name" value="GLFV_DEHYDROGENASE"/>
    <property type="match status" value="1"/>
</dbReference>
<evidence type="ECO:0000256" key="4">
    <source>
        <dbReference type="PIRNR" id="PIRNR000185"/>
    </source>
</evidence>
<evidence type="ECO:0000256" key="1">
    <source>
        <dbReference type="ARBA" id="ARBA00006382"/>
    </source>
</evidence>
<comment type="subunit">
    <text evidence="2">Homohexamer.</text>
</comment>
<accession>A0ABW5D5P8</accession>
<dbReference type="SUPFAM" id="SSF53223">
    <property type="entry name" value="Aminoacid dehydrogenase-like, N-terminal domain"/>
    <property type="match status" value="1"/>
</dbReference>
<dbReference type="InterPro" id="IPR006097">
    <property type="entry name" value="Glu/Leu/Phe/Val/Trp_DH_dimer"/>
</dbReference>
<dbReference type="Gene3D" id="1.10.285.10">
    <property type="entry name" value="Glutamate Dehydrogenase, chain A, domain 3"/>
    <property type="match status" value="2"/>
</dbReference>
<dbReference type="PIRSF" id="PIRSF000185">
    <property type="entry name" value="Glu_DH"/>
    <property type="match status" value="1"/>
</dbReference>
<dbReference type="GO" id="GO:0004354">
    <property type="term" value="F:glutamate dehydrogenase (NADP+) activity"/>
    <property type="evidence" value="ECO:0007669"/>
    <property type="project" value="UniProtKB-EC"/>
</dbReference>
<sequence>MKAKPTPDQEIKAFMKGLKKRNPGETEFQQAVHEVVETIIPFVSENTKYRDAYILERMTEPDRIITFRVTWEDDNGRIHADRAWRVQFNNSIGPYKGGLRFHPSVTQSVLKFLGFEQVLKNSLTGLPMGGAKGGSNFNPKGKSDREVMRFCQSMMIELHRHIGEDTDVPAGDIGVGAREISYLFGQYKRLENRFAGILTGKGLSFGGSLVRKEATGYGAVYFMKHMLEHAGGEIRGKRAIVSGSGNVALYCMEKLIQLGAKVLTASDSSGFIHDPDGITREKLDWLIDLKEVRRGRIQEYAEHFGCKFVAGKTPWEVPADLAFPCATQNEIHLEDAAIMVKNGVMAIAEGANMPCTAEATEHFLEDDVLFGPAKAANAGGVAVSGLEQSQNQLRISWSREEVDQRLTTIMEDIHTKCVKYGTREGRPVDYKSGANIAGFVKVADAMLAYGVG</sequence>
<dbReference type="PRINTS" id="PR00082">
    <property type="entry name" value="GLFDHDRGNASE"/>
</dbReference>
<evidence type="ECO:0000313" key="8">
    <source>
        <dbReference type="Proteomes" id="UP001597375"/>
    </source>
</evidence>
<dbReference type="EMBL" id="JBHUIT010000003">
    <property type="protein sequence ID" value="MFD2256085.1"/>
    <property type="molecule type" value="Genomic_DNA"/>
</dbReference>
<evidence type="ECO:0000313" key="7">
    <source>
        <dbReference type="EMBL" id="MFD2256085.1"/>
    </source>
</evidence>
<protein>
    <recommendedName>
        <fullName evidence="4">Glutamate dehydrogenase</fullName>
    </recommendedName>
</protein>
<reference evidence="8" key="1">
    <citation type="journal article" date="2019" name="Int. J. Syst. Evol. Microbiol.">
        <title>The Global Catalogue of Microorganisms (GCM) 10K type strain sequencing project: providing services to taxonomists for standard genome sequencing and annotation.</title>
        <authorList>
            <consortium name="The Broad Institute Genomics Platform"/>
            <consortium name="The Broad Institute Genome Sequencing Center for Infectious Disease"/>
            <person name="Wu L."/>
            <person name="Ma J."/>
        </authorList>
    </citation>
    <scope>NUCLEOTIDE SEQUENCE [LARGE SCALE GENOMIC DNA]</scope>
    <source>
        <strain evidence="8">CGMCC 4.7106</strain>
    </source>
</reference>
<name>A0ABW5D5P8_9BACT</name>
<dbReference type="NCBIfam" id="NF006929">
    <property type="entry name" value="PRK09414.1"/>
    <property type="match status" value="1"/>
</dbReference>
<comment type="similarity">
    <text evidence="1 4 5">Belongs to the Glu/Leu/Phe/Val dehydrogenases family.</text>
</comment>